<accession>A0A971S1W3</accession>
<dbReference type="AlphaFoldDB" id="A0A971S1W3"/>
<proteinExistence type="inferred from homology"/>
<gene>
    <name evidence="3" type="ORF">GXY80_14470</name>
</gene>
<dbReference type="InterPro" id="IPR002852">
    <property type="entry name" value="UPF0251"/>
</dbReference>
<comment type="similarity">
    <text evidence="1 2">Belongs to the UPF0251 family.</text>
</comment>
<reference evidence="3" key="2">
    <citation type="submission" date="2020-01" db="EMBL/GenBank/DDBJ databases">
        <authorList>
            <person name="Campanaro S."/>
        </authorList>
    </citation>
    <scope>NUCLEOTIDE SEQUENCE</scope>
    <source>
        <strain evidence="3">AS06rmzACSIP_7</strain>
    </source>
</reference>
<dbReference type="Gene3D" id="1.10.10.10">
    <property type="entry name" value="Winged helix-like DNA-binding domain superfamily/Winged helix DNA-binding domain"/>
    <property type="match status" value="1"/>
</dbReference>
<reference evidence="3" key="1">
    <citation type="journal article" date="2020" name="Biotechnol. Biofuels">
        <title>New insights from the biogas microbiome by comprehensive genome-resolved metagenomics of nearly 1600 species originating from multiple anaerobic digesters.</title>
        <authorList>
            <person name="Campanaro S."/>
            <person name="Treu L."/>
            <person name="Rodriguez-R L.M."/>
            <person name="Kovalovszki A."/>
            <person name="Ziels R.M."/>
            <person name="Maus I."/>
            <person name="Zhu X."/>
            <person name="Kougias P.G."/>
            <person name="Basile A."/>
            <person name="Luo G."/>
            <person name="Schluter A."/>
            <person name="Konstantinidis K.T."/>
            <person name="Angelidaki I."/>
        </authorList>
    </citation>
    <scope>NUCLEOTIDE SEQUENCE</scope>
    <source>
        <strain evidence="3">AS06rmzACSIP_7</strain>
    </source>
</reference>
<dbReference type="InterPro" id="IPR036388">
    <property type="entry name" value="WH-like_DNA-bd_sf"/>
</dbReference>
<protein>
    <recommendedName>
        <fullName evidence="2">UPF0251 protein GXY80_14470</fullName>
    </recommendedName>
</protein>
<sequence>MSRPKKCRCIGCKPSALFFKPTGIPMVHLEQVYLDLDEFEALRLADLEGLYHKEAAARMNVSRPTFSRIISRARQKVADAIINGKALVIETENMEEDQP</sequence>
<dbReference type="Proteomes" id="UP000777265">
    <property type="component" value="Unassembled WGS sequence"/>
</dbReference>
<dbReference type="SUPFAM" id="SSF88659">
    <property type="entry name" value="Sigma3 and sigma4 domains of RNA polymerase sigma factors"/>
    <property type="match status" value="1"/>
</dbReference>
<dbReference type="PANTHER" id="PTHR37478:SF2">
    <property type="entry name" value="UPF0251 PROTEIN TK0562"/>
    <property type="match status" value="1"/>
</dbReference>
<dbReference type="EMBL" id="JAAYEE010000279">
    <property type="protein sequence ID" value="NLW36663.1"/>
    <property type="molecule type" value="Genomic_DNA"/>
</dbReference>
<evidence type="ECO:0000313" key="3">
    <source>
        <dbReference type="EMBL" id="NLW36663.1"/>
    </source>
</evidence>
<evidence type="ECO:0000313" key="4">
    <source>
        <dbReference type="Proteomes" id="UP000777265"/>
    </source>
</evidence>
<dbReference type="InterPro" id="IPR013324">
    <property type="entry name" value="RNA_pol_sigma_r3/r4-like"/>
</dbReference>
<dbReference type="HAMAP" id="MF_00674">
    <property type="entry name" value="UPF0251"/>
    <property type="match status" value="1"/>
</dbReference>
<comment type="caution">
    <text evidence="3">The sequence shown here is derived from an EMBL/GenBank/DDBJ whole genome shotgun (WGS) entry which is preliminary data.</text>
</comment>
<dbReference type="Pfam" id="PF02001">
    <property type="entry name" value="DUF134"/>
    <property type="match status" value="1"/>
</dbReference>
<organism evidence="3 4">
    <name type="scientific">Syntrophorhabdus aromaticivorans</name>
    <dbReference type="NCBI Taxonomy" id="328301"/>
    <lineage>
        <taxon>Bacteria</taxon>
        <taxon>Pseudomonadati</taxon>
        <taxon>Thermodesulfobacteriota</taxon>
        <taxon>Syntrophorhabdia</taxon>
        <taxon>Syntrophorhabdales</taxon>
        <taxon>Syntrophorhabdaceae</taxon>
        <taxon>Syntrophorhabdus</taxon>
    </lineage>
</organism>
<evidence type="ECO:0000256" key="2">
    <source>
        <dbReference type="HAMAP-Rule" id="MF_00674"/>
    </source>
</evidence>
<dbReference type="PANTHER" id="PTHR37478">
    <property type="match status" value="1"/>
</dbReference>
<name>A0A971S1W3_9BACT</name>
<evidence type="ECO:0000256" key="1">
    <source>
        <dbReference type="ARBA" id="ARBA00009350"/>
    </source>
</evidence>